<dbReference type="InterPro" id="IPR013783">
    <property type="entry name" value="Ig-like_fold"/>
</dbReference>
<comment type="subcellular location">
    <subcellularLocation>
        <location evidence="1">Secreted</location>
    </subcellularLocation>
</comment>
<dbReference type="InterPro" id="IPR029058">
    <property type="entry name" value="AB_hydrolase_fold"/>
</dbReference>
<accession>A0A4U3L0W1</accession>
<keyword evidence="5" id="KW-0378">Hydrolase</keyword>
<evidence type="ECO:0000256" key="6">
    <source>
        <dbReference type="ARBA" id="ARBA00023277"/>
    </source>
</evidence>
<dbReference type="InterPro" id="IPR022409">
    <property type="entry name" value="PKD/Chitinase_dom"/>
</dbReference>
<feature type="domain" description="PKD/Chitinase" evidence="9">
    <location>
        <begin position="26"/>
        <end position="113"/>
    </location>
</feature>
<keyword evidence="2" id="KW-0964">Secreted</keyword>
<protein>
    <recommendedName>
        <fullName evidence="9">PKD/Chitinase domain-containing protein</fullName>
    </recommendedName>
</protein>
<dbReference type="CDD" id="cd00146">
    <property type="entry name" value="PKD"/>
    <property type="match status" value="1"/>
</dbReference>
<evidence type="ECO:0000256" key="2">
    <source>
        <dbReference type="ARBA" id="ARBA00022525"/>
    </source>
</evidence>
<keyword evidence="6" id="KW-0119">Carbohydrate metabolism</keyword>
<evidence type="ECO:0000313" key="10">
    <source>
        <dbReference type="EMBL" id="TKK68470.1"/>
    </source>
</evidence>
<dbReference type="SMART" id="SM00089">
    <property type="entry name" value="PKD"/>
    <property type="match status" value="1"/>
</dbReference>
<feature type="chain" id="PRO_5020761909" description="PKD/Chitinase domain-containing protein" evidence="8">
    <location>
        <begin position="22"/>
        <end position="388"/>
    </location>
</feature>
<evidence type="ECO:0000256" key="7">
    <source>
        <dbReference type="ARBA" id="ARBA00023326"/>
    </source>
</evidence>
<evidence type="ECO:0000256" key="5">
    <source>
        <dbReference type="ARBA" id="ARBA00022801"/>
    </source>
</evidence>
<evidence type="ECO:0000256" key="1">
    <source>
        <dbReference type="ARBA" id="ARBA00004613"/>
    </source>
</evidence>
<gene>
    <name evidence="10" type="ORF">FC093_10075</name>
</gene>
<evidence type="ECO:0000256" key="3">
    <source>
        <dbReference type="ARBA" id="ARBA00022651"/>
    </source>
</evidence>
<dbReference type="GO" id="GO:0045493">
    <property type="term" value="P:xylan catabolic process"/>
    <property type="evidence" value="ECO:0007669"/>
    <property type="project" value="UniProtKB-KW"/>
</dbReference>
<keyword evidence="4 8" id="KW-0732">Signal</keyword>
<dbReference type="SUPFAM" id="SSF53474">
    <property type="entry name" value="alpha/beta-Hydrolases"/>
    <property type="match status" value="1"/>
</dbReference>
<keyword evidence="7" id="KW-0624">Polysaccharide degradation</keyword>
<dbReference type="InterPro" id="IPR043595">
    <property type="entry name" value="FaeB/C/D"/>
</dbReference>
<proteinExistence type="predicted"/>
<dbReference type="InterPro" id="IPR035986">
    <property type="entry name" value="PKD_dom_sf"/>
</dbReference>
<dbReference type="SUPFAM" id="SSF49299">
    <property type="entry name" value="PKD domain"/>
    <property type="match status" value="1"/>
</dbReference>
<evidence type="ECO:0000256" key="8">
    <source>
        <dbReference type="SAM" id="SignalP"/>
    </source>
</evidence>
<reference evidence="10 11" key="1">
    <citation type="submission" date="2019-05" db="EMBL/GenBank/DDBJ databases">
        <title>Panacibacter sp. strain 17mud1-8 Genome sequencing and assembly.</title>
        <authorList>
            <person name="Chhetri G."/>
        </authorList>
    </citation>
    <scope>NUCLEOTIDE SEQUENCE [LARGE SCALE GENOMIC DNA]</scope>
    <source>
        <strain evidence="10 11">17mud1-8</strain>
    </source>
</reference>
<evidence type="ECO:0000256" key="4">
    <source>
        <dbReference type="ARBA" id="ARBA00022729"/>
    </source>
</evidence>
<dbReference type="PANTHER" id="PTHR38050:SF2">
    <property type="entry name" value="FERULOYL ESTERASE C-RELATED"/>
    <property type="match status" value="1"/>
</dbReference>
<evidence type="ECO:0000313" key="11">
    <source>
        <dbReference type="Proteomes" id="UP000305848"/>
    </source>
</evidence>
<keyword evidence="11" id="KW-1185">Reference proteome</keyword>
<dbReference type="Gene3D" id="2.60.40.10">
    <property type="entry name" value="Immunoglobulins"/>
    <property type="match status" value="1"/>
</dbReference>
<dbReference type="RefSeq" id="WP_137261658.1">
    <property type="nucleotide sequence ID" value="NZ_SZQL01000007.1"/>
</dbReference>
<dbReference type="EMBL" id="SZQL01000007">
    <property type="protein sequence ID" value="TKK68470.1"/>
    <property type="molecule type" value="Genomic_DNA"/>
</dbReference>
<feature type="signal peptide" evidence="8">
    <location>
        <begin position="1"/>
        <end position="21"/>
    </location>
</feature>
<sequence>MKVFIKAVFSLFILLPFFAAANKPPKVDAGPVRRLVYPADSALLCGKGSDVDGPVTFKWTQTRGNSTAKIDDPTNDTTLVSNLKPGVYTFFLTVTDANGVSRTDSTNVTVLQKMTWVVNGITREAMVHPATGGSGQPPIIFAFHGHGGTDLGFAEKGFEFFWPEAIVVYPQGLITKTPVDSNCKQAGWQTTVAEINCRNGQLDQDLKFFTAMLNRFVNKYNVNPNLVFVHGWSNGADFVYDVLWAKRRNKIAALCPAGTTLDTMLGKRPIPVMHIAGTEDIHVPFADQQLTVQEVRTINKCAADSSVWATGTGGLLGTKYQSRINDNVILLQYNDGHGYPYTVPPLIVRFFKEVAADVTATTTPLITRTSPADKNVSVNRLHLYTAAK</sequence>
<keyword evidence="3" id="KW-0858">Xylan degradation</keyword>
<dbReference type="PANTHER" id="PTHR38050">
    <property type="match status" value="1"/>
</dbReference>
<dbReference type="OrthoDB" id="699118at2"/>
<comment type="caution">
    <text evidence="10">The sequence shown here is derived from an EMBL/GenBank/DDBJ whole genome shotgun (WGS) entry which is preliminary data.</text>
</comment>
<name>A0A4U3L0W1_9BACT</name>
<dbReference type="AlphaFoldDB" id="A0A4U3L0W1"/>
<dbReference type="GO" id="GO:0030600">
    <property type="term" value="F:feruloyl esterase activity"/>
    <property type="evidence" value="ECO:0007669"/>
    <property type="project" value="InterPro"/>
</dbReference>
<dbReference type="Gene3D" id="3.40.50.1820">
    <property type="entry name" value="alpha/beta hydrolase"/>
    <property type="match status" value="1"/>
</dbReference>
<evidence type="ECO:0000259" key="9">
    <source>
        <dbReference type="SMART" id="SM00089"/>
    </source>
</evidence>
<dbReference type="Pfam" id="PF22352">
    <property type="entry name" value="K319L-like_PKD"/>
    <property type="match status" value="1"/>
</dbReference>
<dbReference type="GO" id="GO:0005576">
    <property type="term" value="C:extracellular region"/>
    <property type="evidence" value="ECO:0007669"/>
    <property type="project" value="UniProtKB-SubCell"/>
</dbReference>
<dbReference type="Proteomes" id="UP000305848">
    <property type="component" value="Unassembled WGS sequence"/>
</dbReference>
<organism evidence="10 11">
    <name type="scientific">Ilyomonas limi</name>
    <dbReference type="NCBI Taxonomy" id="2575867"/>
    <lineage>
        <taxon>Bacteria</taxon>
        <taxon>Pseudomonadati</taxon>
        <taxon>Bacteroidota</taxon>
        <taxon>Chitinophagia</taxon>
        <taxon>Chitinophagales</taxon>
        <taxon>Chitinophagaceae</taxon>
        <taxon>Ilyomonas</taxon>
    </lineage>
</organism>